<dbReference type="PANTHER" id="PTHR12203">
    <property type="entry name" value="KDEL LYS-ASP-GLU-LEU CONTAINING - RELATED"/>
    <property type="match status" value="1"/>
</dbReference>
<dbReference type="AlphaFoldDB" id="A0AAD7G669"/>
<proteinExistence type="inferred from homology"/>
<keyword evidence="5" id="KW-1185">Reference proteome</keyword>
<dbReference type="PANTHER" id="PTHR12203:SF35">
    <property type="entry name" value="PROTEIN O-GLUCOSYLTRANSFERASE 1"/>
    <property type="match status" value="1"/>
</dbReference>
<comment type="similarity">
    <text evidence="1">Belongs to the glycosyltransferase 90 family.</text>
</comment>
<evidence type="ECO:0000256" key="1">
    <source>
        <dbReference type="ARBA" id="ARBA00010118"/>
    </source>
</evidence>
<name>A0AAD7G669_MYCRO</name>
<dbReference type="EMBL" id="JARKIE010000181">
    <property type="protein sequence ID" value="KAJ7670393.1"/>
    <property type="molecule type" value="Genomic_DNA"/>
</dbReference>
<dbReference type="InterPro" id="IPR051091">
    <property type="entry name" value="O-Glucosyltr/Glycosyltrsf_90"/>
</dbReference>
<evidence type="ECO:0000313" key="5">
    <source>
        <dbReference type="Proteomes" id="UP001221757"/>
    </source>
</evidence>
<gene>
    <name evidence="4" type="ORF">B0H17DRAFT_883841</name>
</gene>
<evidence type="ECO:0000259" key="3">
    <source>
        <dbReference type="SMART" id="SM00672"/>
    </source>
</evidence>
<evidence type="ECO:0000313" key="4">
    <source>
        <dbReference type="EMBL" id="KAJ7670393.1"/>
    </source>
</evidence>
<accession>A0AAD7G669</accession>
<feature type="non-terminal residue" evidence="4">
    <location>
        <position position="411"/>
    </location>
</feature>
<comment type="caution">
    <text evidence="4">The sequence shown here is derived from an EMBL/GenBank/DDBJ whole genome shotgun (WGS) entry which is preliminary data.</text>
</comment>
<feature type="non-terminal residue" evidence="4">
    <location>
        <position position="1"/>
    </location>
</feature>
<dbReference type="GO" id="GO:0016740">
    <property type="term" value="F:transferase activity"/>
    <property type="evidence" value="ECO:0007669"/>
    <property type="project" value="UniProtKB-KW"/>
</dbReference>
<reference evidence="4" key="1">
    <citation type="submission" date="2023-03" db="EMBL/GenBank/DDBJ databases">
        <title>Massive genome expansion in bonnet fungi (Mycena s.s.) driven by repeated elements and novel gene families across ecological guilds.</title>
        <authorList>
            <consortium name="Lawrence Berkeley National Laboratory"/>
            <person name="Harder C.B."/>
            <person name="Miyauchi S."/>
            <person name="Viragh M."/>
            <person name="Kuo A."/>
            <person name="Thoen E."/>
            <person name="Andreopoulos B."/>
            <person name="Lu D."/>
            <person name="Skrede I."/>
            <person name="Drula E."/>
            <person name="Henrissat B."/>
            <person name="Morin E."/>
            <person name="Kohler A."/>
            <person name="Barry K."/>
            <person name="LaButti K."/>
            <person name="Morin E."/>
            <person name="Salamov A."/>
            <person name="Lipzen A."/>
            <person name="Mereny Z."/>
            <person name="Hegedus B."/>
            <person name="Baldrian P."/>
            <person name="Stursova M."/>
            <person name="Weitz H."/>
            <person name="Taylor A."/>
            <person name="Grigoriev I.V."/>
            <person name="Nagy L.G."/>
            <person name="Martin F."/>
            <person name="Kauserud H."/>
        </authorList>
    </citation>
    <scope>NUCLEOTIDE SEQUENCE</scope>
    <source>
        <strain evidence="4">CBHHK067</strain>
    </source>
</reference>
<evidence type="ECO:0000256" key="2">
    <source>
        <dbReference type="ARBA" id="ARBA00022679"/>
    </source>
</evidence>
<dbReference type="InterPro" id="IPR006598">
    <property type="entry name" value="CAP10"/>
</dbReference>
<dbReference type="SMART" id="SM00672">
    <property type="entry name" value="CAP10"/>
    <property type="match status" value="1"/>
</dbReference>
<protein>
    <submittedName>
        <fullName evidence="4">Glycosyl transferase family 90-domain-containing protein</fullName>
    </submittedName>
</protein>
<dbReference type="Pfam" id="PF05686">
    <property type="entry name" value="Glyco_transf_90"/>
    <property type="match status" value="1"/>
</dbReference>
<organism evidence="4 5">
    <name type="scientific">Mycena rosella</name>
    <name type="common">Pink bonnet</name>
    <name type="synonym">Agaricus rosellus</name>
    <dbReference type="NCBI Taxonomy" id="1033263"/>
    <lineage>
        <taxon>Eukaryota</taxon>
        <taxon>Fungi</taxon>
        <taxon>Dikarya</taxon>
        <taxon>Basidiomycota</taxon>
        <taxon>Agaricomycotina</taxon>
        <taxon>Agaricomycetes</taxon>
        <taxon>Agaricomycetidae</taxon>
        <taxon>Agaricales</taxon>
        <taxon>Marasmiineae</taxon>
        <taxon>Mycenaceae</taxon>
        <taxon>Mycena</taxon>
    </lineage>
</organism>
<keyword evidence="2 4" id="KW-0808">Transferase</keyword>
<dbReference type="Proteomes" id="UP001221757">
    <property type="component" value="Unassembled WGS sequence"/>
</dbReference>
<feature type="domain" description="Glycosyl transferase CAP10" evidence="3">
    <location>
        <begin position="168"/>
        <end position="408"/>
    </location>
</feature>
<sequence length="411" mass="46586">LLQRQSKTLEEAVARYTLKTGHPPPRYFADWYRYVAAHRCLIDDYDQVDRDFQPFHTIAKENPAFFQNMTRLAWMTLSSLRVHMKLNEPFSFSPHLPSMDLVFSESDAPRVVFDTTGPKPSKAELAPTDDIPFHVSPNPSIPFFEERPGCTVPTADGSLADVSCASLTFPPPEFTTDLYPVLSKAKLRNPGCFADILVPHQASAYAYSCQLIKPTAGVLYSLITGNHWRGQATGGRIRGTNYLRFPRFRLVDLARSHPALFDVGFTSFYHYNCVATDCNSVEILAAYNIDPLAAYNIDKGMGVEVYEFKYALDVDGNTSSKDFLKLLRSGSLVFQSTAFIEFFSDWLVPYVHYIPVRPDLSDLVKRIEWAMQNDAETRSIQEAGQAMAQYLLTDWQINCYIYRVGVEWGEL</sequence>